<dbReference type="Gene3D" id="1.10.10.10">
    <property type="entry name" value="Winged helix-like DNA-binding domain superfamily/Winged helix DNA-binding domain"/>
    <property type="match status" value="1"/>
</dbReference>
<dbReference type="SUPFAM" id="SSF46785">
    <property type="entry name" value="Winged helix' DNA-binding domain"/>
    <property type="match status" value="1"/>
</dbReference>
<dbReference type="InterPro" id="IPR000944">
    <property type="entry name" value="Tscrpt_reg_Rrf2"/>
</dbReference>
<comment type="caution">
    <text evidence="1">The sequence shown here is derived from an EMBL/GenBank/DDBJ whole genome shotgun (WGS) entry which is preliminary data.</text>
</comment>
<dbReference type="InterPro" id="IPR036388">
    <property type="entry name" value="WH-like_DNA-bd_sf"/>
</dbReference>
<dbReference type="Proteomes" id="UP000249046">
    <property type="component" value="Unassembled WGS sequence"/>
</dbReference>
<proteinExistence type="predicted"/>
<dbReference type="Pfam" id="PF02082">
    <property type="entry name" value="Rrf2"/>
    <property type="match status" value="1"/>
</dbReference>
<dbReference type="EMBL" id="QFPO01000012">
    <property type="protein sequence ID" value="PZQ12582.1"/>
    <property type="molecule type" value="Genomic_DNA"/>
</dbReference>
<sequence>MKSDSRLSSVLHVLLHMIHSDRPLTSEALAGYLCTHPVVVRRTLAGLRRLGYVDSAKGHGGGWVVRCDPAEVTLRDIYAAVGAPPLLAIGHRTPDPVCLVEQAVNAALDDAFQAAEAVVIGRLGSVTLAALAADFGRRLAAHPRGATFHAH</sequence>
<dbReference type="PROSITE" id="PS51197">
    <property type="entry name" value="HTH_RRF2_2"/>
    <property type="match status" value="1"/>
</dbReference>
<dbReference type="GO" id="GO:0003700">
    <property type="term" value="F:DNA-binding transcription factor activity"/>
    <property type="evidence" value="ECO:0007669"/>
    <property type="project" value="TreeGrafter"/>
</dbReference>
<dbReference type="InterPro" id="IPR036390">
    <property type="entry name" value="WH_DNA-bd_sf"/>
</dbReference>
<gene>
    <name evidence="1" type="ORF">DI564_13185</name>
</gene>
<dbReference type="PANTHER" id="PTHR33221:SF15">
    <property type="entry name" value="HTH-TYPE TRANSCRIPTIONAL REGULATOR YWGB-RELATED"/>
    <property type="match status" value="1"/>
</dbReference>
<organism evidence="1 2">
    <name type="scientific">Rhodanobacter denitrificans</name>
    <dbReference type="NCBI Taxonomy" id="666685"/>
    <lineage>
        <taxon>Bacteria</taxon>
        <taxon>Pseudomonadati</taxon>
        <taxon>Pseudomonadota</taxon>
        <taxon>Gammaproteobacteria</taxon>
        <taxon>Lysobacterales</taxon>
        <taxon>Rhodanobacteraceae</taxon>
        <taxon>Rhodanobacter</taxon>
    </lineage>
</organism>
<name>A0A2W5K5K5_9GAMM</name>
<dbReference type="AlphaFoldDB" id="A0A2W5K5K5"/>
<dbReference type="GO" id="GO:0005829">
    <property type="term" value="C:cytosol"/>
    <property type="evidence" value="ECO:0007669"/>
    <property type="project" value="TreeGrafter"/>
</dbReference>
<accession>A0A2W5K5K5</accession>
<evidence type="ECO:0000313" key="2">
    <source>
        <dbReference type="Proteomes" id="UP000249046"/>
    </source>
</evidence>
<evidence type="ECO:0000313" key="1">
    <source>
        <dbReference type="EMBL" id="PZQ12582.1"/>
    </source>
</evidence>
<dbReference type="PANTHER" id="PTHR33221">
    <property type="entry name" value="WINGED HELIX-TURN-HELIX TRANSCRIPTIONAL REGULATOR, RRF2 FAMILY"/>
    <property type="match status" value="1"/>
</dbReference>
<reference evidence="1 2" key="1">
    <citation type="submission" date="2017-08" db="EMBL/GenBank/DDBJ databases">
        <title>Infants hospitalized years apart are colonized by the same room-sourced microbial strains.</title>
        <authorList>
            <person name="Brooks B."/>
            <person name="Olm M.R."/>
            <person name="Firek B.A."/>
            <person name="Baker R."/>
            <person name="Thomas B.C."/>
            <person name="Morowitz M.J."/>
            <person name="Banfield J.F."/>
        </authorList>
    </citation>
    <scope>NUCLEOTIDE SEQUENCE [LARGE SCALE GENOMIC DNA]</scope>
    <source>
        <strain evidence="1">S2_005_003_R2_42</strain>
    </source>
</reference>
<protein>
    <submittedName>
        <fullName evidence="1">Transcriptional regulator</fullName>
    </submittedName>
</protein>